<comment type="caution">
    <text evidence="1">The sequence shown here is derived from an EMBL/GenBank/DDBJ whole genome shotgun (WGS) entry which is preliminary data.</text>
</comment>
<sequence length="157" mass="17850">MHGLMSYRRFRRARLLRNDRAEWTLGRYVATERNGRSIATDRAERALGRYVATERNMRSVVAWRPFSSSCPMSRVSSAKLFISVCMLGRSVAIVLGLSVVRSPYSSLSVAGLDTCQFPWDSRYLIQSRLEQGIDSVVTDFDPNNDDELCVDLCVFEL</sequence>
<evidence type="ECO:0000313" key="2">
    <source>
        <dbReference type="Proteomes" id="UP000712600"/>
    </source>
</evidence>
<evidence type="ECO:0000313" key="1">
    <source>
        <dbReference type="EMBL" id="KAF3588882.1"/>
    </source>
</evidence>
<gene>
    <name evidence="1" type="ORF">F2Q69_00027545</name>
</gene>
<dbReference type="AlphaFoldDB" id="A0A8S9S9L9"/>
<dbReference type="EMBL" id="QGKX02000088">
    <property type="protein sequence ID" value="KAF3588882.1"/>
    <property type="molecule type" value="Genomic_DNA"/>
</dbReference>
<proteinExistence type="predicted"/>
<organism evidence="1 2">
    <name type="scientific">Brassica cretica</name>
    <name type="common">Mustard</name>
    <dbReference type="NCBI Taxonomy" id="69181"/>
    <lineage>
        <taxon>Eukaryota</taxon>
        <taxon>Viridiplantae</taxon>
        <taxon>Streptophyta</taxon>
        <taxon>Embryophyta</taxon>
        <taxon>Tracheophyta</taxon>
        <taxon>Spermatophyta</taxon>
        <taxon>Magnoliopsida</taxon>
        <taxon>eudicotyledons</taxon>
        <taxon>Gunneridae</taxon>
        <taxon>Pentapetalae</taxon>
        <taxon>rosids</taxon>
        <taxon>malvids</taxon>
        <taxon>Brassicales</taxon>
        <taxon>Brassicaceae</taxon>
        <taxon>Brassiceae</taxon>
        <taxon>Brassica</taxon>
    </lineage>
</organism>
<dbReference type="Proteomes" id="UP000712600">
    <property type="component" value="Unassembled WGS sequence"/>
</dbReference>
<accession>A0A8S9S9L9</accession>
<name>A0A8S9S9L9_BRACR</name>
<protein>
    <submittedName>
        <fullName evidence="1">Uncharacterized protein</fullName>
    </submittedName>
</protein>
<reference evidence="1" key="1">
    <citation type="submission" date="2019-12" db="EMBL/GenBank/DDBJ databases">
        <title>Genome sequencing and annotation of Brassica cretica.</title>
        <authorList>
            <person name="Studholme D.J."/>
            <person name="Sarris P."/>
        </authorList>
    </citation>
    <scope>NUCLEOTIDE SEQUENCE</scope>
    <source>
        <strain evidence="1">PFS-109/04</strain>
        <tissue evidence="1">Leaf</tissue>
    </source>
</reference>